<proteinExistence type="predicted"/>
<reference evidence="1 2" key="1">
    <citation type="submission" date="2020-08" db="EMBL/GenBank/DDBJ databases">
        <title>Genomic Encyclopedia of Type Strains, Phase III (KMG-III): the genomes of soil and plant-associated and newly described type strains.</title>
        <authorList>
            <person name="Whitman W."/>
        </authorList>
    </citation>
    <scope>NUCLEOTIDE SEQUENCE [LARGE SCALE GENOMIC DNA]</scope>
    <source>
        <strain evidence="1 2">CECT 4462</strain>
    </source>
</reference>
<accession>A0A839T7Z5</accession>
<name>A0A839T7Z5_AZOMA</name>
<sequence>MHGAEQFDCTLLGEQWGSDFAFGNGRKETSFYISSFIYTRRNTIGDQINEELFFAGRWILQQFNQSGCLLGIQRLGHNALGGTLFYVFAIGFKHSFSLIIVPMESWDARPEAVFKVLR</sequence>
<dbReference type="EMBL" id="JACHXI010000015">
    <property type="protein sequence ID" value="MBB3104374.1"/>
    <property type="molecule type" value="Genomic_DNA"/>
</dbReference>
<keyword evidence="2" id="KW-1185">Reference proteome</keyword>
<evidence type="ECO:0000313" key="1">
    <source>
        <dbReference type="EMBL" id="MBB3104374.1"/>
    </source>
</evidence>
<dbReference type="AlphaFoldDB" id="A0A839T7Z5"/>
<organism evidence="1 2">
    <name type="scientific">Azomonas macrocytogenes</name>
    <name type="common">Azotobacter macrocytogenes</name>
    <dbReference type="NCBI Taxonomy" id="69962"/>
    <lineage>
        <taxon>Bacteria</taxon>
        <taxon>Pseudomonadati</taxon>
        <taxon>Pseudomonadota</taxon>
        <taxon>Gammaproteobacteria</taxon>
        <taxon>Pseudomonadales</taxon>
        <taxon>Pseudomonadaceae</taxon>
        <taxon>Azomonas</taxon>
    </lineage>
</organism>
<evidence type="ECO:0000313" key="2">
    <source>
        <dbReference type="Proteomes" id="UP000549250"/>
    </source>
</evidence>
<dbReference type="Proteomes" id="UP000549250">
    <property type="component" value="Unassembled WGS sequence"/>
</dbReference>
<comment type="caution">
    <text evidence="1">The sequence shown here is derived from an EMBL/GenBank/DDBJ whole genome shotgun (WGS) entry which is preliminary data.</text>
</comment>
<gene>
    <name evidence="1" type="ORF">FHR87_002790</name>
</gene>
<protein>
    <submittedName>
        <fullName evidence="1">Uncharacterized protein</fullName>
    </submittedName>
</protein>